<dbReference type="PROSITE" id="PS51120">
    <property type="entry name" value="LDLRB"/>
    <property type="match status" value="2"/>
</dbReference>
<evidence type="ECO:0000256" key="9">
    <source>
        <dbReference type="ARBA" id="ARBA00023157"/>
    </source>
</evidence>
<dbReference type="GO" id="GO:0043235">
    <property type="term" value="C:receptor complex"/>
    <property type="evidence" value="ECO:0007669"/>
    <property type="project" value="TreeGrafter"/>
</dbReference>
<feature type="repeat" description="LDL-receptor class B" evidence="13">
    <location>
        <begin position="256"/>
        <end position="298"/>
    </location>
</feature>
<comment type="caution">
    <text evidence="15">The sequence shown here is derived from an EMBL/GenBank/DDBJ whole genome shotgun (WGS) entry which is preliminary data.</text>
</comment>
<dbReference type="SUPFAM" id="SSF63825">
    <property type="entry name" value="YWTD domain"/>
    <property type="match status" value="1"/>
</dbReference>
<dbReference type="Gene3D" id="4.10.400.10">
    <property type="entry name" value="Low-density Lipoprotein Receptor"/>
    <property type="match status" value="1"/>
</dbReference>
<evidence type="ECO:0000256" key="4">
    <source>
        <dbReference type="ARBA" id="ARBA00022692"/>
    </source>
</evidence>
<dbReference type="GO" id="GO:0006897">
    <property type="term" value="P:endocytosis"/>
    <property type="evidence" value="ECO:0007669"/>
    <property type="project" value="UniProtKB-KW"/>
</dbReference>
<dbReference type="CDD" id="cd00112">
    <property type="entry name" value="LDLa"/>
    <property type="match status" value="1"/>
</dbReference>
<keyword evidence="11" id="KW-0325">Glycoprotein</keyword>
<evidence type="ECO:0000256" key="13">
    <source>
        <dbReference type="PROSITE-ProRule" id="PRU00461"/>
    </source>
</evidence>
<dbReference type="EMBL" id="KZ308731">
    <property type="protein sequence ID" value="KAG8233639.1"/>
    <property type="molecule type" value="Genomic_DNA"/>
</dbReference>
<dbReference type="SMART" id="SM00181">
    <property type="entry name" value="EGF"/>
    <property type="match status" value="3"/>
</dbReference>
<dbReference type="InterPro" id="IPR011042">
    <property type="entry name" value="6-blade_b-propeller_TolB-like"/>
</dbReference>
<keyword evidence="10" id="KW-0675">Receptor</keyword>
<dbReference type="InterPro" id="IPR051221">
    <property type="entry name" value="LDLR-related"/>
</dbReference>
<keyword evidence="4" id="KW-0812">Transmembrane</keyword>
<keyword evidence="2" id="KW-0245">EGF-like domain</keyword>
<keyword evidence="6" id="KW-0106">Calcium</keyword>
<dbReference type="PROSITE" id="PS01209">
    <property type="entry name" value="LDLRA_1"/>
    <property type="match status" value="1"/>
</dbReference>
<keyword evidence="8" id="KW-0472">Membrane</keyword>
<evidence type="ECO:0000256" key="10">
    <source>
        <dbReference type="ARBA" id="ARBA00023170"/>
    </source>
</evidence>
<dbReference type="PANTHER" id="PTHR22722">
    <property type="entry name" value="LOW-DENSITY LIPOPROTEIN RECEPTOR-RELATED PROTEIN 2-RELATED"/>
    <property type="match status" value="1"/>
</dbReference>
<dbReference type="InterPro" id="IPR000742">
    <property type="entry name" value="EGF"/>
</dbReference>
<gene>
    <name evidence="15" type="ORF">J437_LFUL001050</name>
</gene>
<dbReference type="InterPro" id="IPR002172">
    <property type="entry name" value="LDrepeatLR_classA_rpt"/>
</dbReference>
<evidence type="ECO:0000256" key="3">
    <source>
        <dbReference type="ARBA" id="ARBA00022583"/>
    </source>
</evidence>
<feature type="non-terminal residue" evidence="15">
    <location>
        <position position="1"/>
    </location>
</feature>
<feature type="domain" description="EGF-like" evidence="14">
    <location>
        <begin position="87"/>
        <end position="123"/>
    </location>
</feature>
<dbReference type="Proteomes" id="UP000792457">
    <property type="component" value="Unassembled WGS sequence"/>
</dbReference>
<evidence type="ECO:0000256" key="8">
    <source>
        <dbReference type="ARBA" id="ARBA00023136"/>
    </source>
</evidence>
<evidence type="ECO:0000259" key="14">
    <source>
        <dbReference type="SMART" id="SM00181"/>
    </source>
</evidence>
<evidence type="ECO:0000256" key="1">
    <source>
        <dbReference type="ARBA" id="ARBA00004167"/>
    </source>
</evidence>
<evidence type="ECO:0000256" key="7">
    <source>
        <dbReference type="ARBA" id="ARBA00022989"/>
    </source>
</evidence>
<dbReference type="SUPFAM" id="SSF57196">
    <property type="entry name" value="EGF/Laminin"/>
    <property type="match status" value="2"/>
</dbReference>
<evidence type="ECO:0000256" key="12">
    <source>
        <dbReference type="PROSITE-ProRule" id="PRU00124"/>
    </source>
</evidence>
<proteinExistence type="predicted"/>
<accession>A0A8K0KG78</accession>
<protein>
    <recommendedName>
        <fullName evidence="14">EGF-like domain-containing protein</fullName>
    </recommendedName>
</protein>
<dbReference type="SMART" id="SM00135">
    <property type="entry name" value="LY"/>
    <property type="match status" value="1"/>
</dbReference>
<dbReference type="SMART" id="SM00192">
    <property type="entry name" value="LDLa"/>
    <property type="match status" value="1"/>
</dbReference>
<dbReference type="PANTHER" id="PTHR22722:SF5">
    <property type="entry name" value="LOW-DENSITY LIPOPROTEIN RECEPTOR-RELATED PROTEIN 1B"/>
    <property type="match status" value="1"/>
</dbReference>
<reference evidence="15" key="1">
    <citation type="submission" date="2013-04" db="EMBL/GenBank/DDBJ databases">
        <authorList>
            <person name="Qu J."/>
            <person name="Murali S.C."/>
            <person name="Bandaranaike D."/>
            <person name="Bellair M."/>
            <person name="Blankenburg K."/>
            <person name="Chao H."/>
            <person name="Dinh H."/>
            <person name="Doddapaneni H."/>
            <person name="Downs B."/>
            <person name="Dugan-Rocha S."/>
            <person name="Elkadiri S."/>
            <person name="Gnanaolivu R.D."/>
            <person name="Hernandez B."/>
            <person name="Javaid M."/>
            <person name="Jayaseelan J.C."/>
            <person name="Lee S."/>
            <person name="Li M."/>
            <person name="Ming W."/>
            <person name="Munidasa M."/>
            <person name="Muniz J."/>
            <person name="Nguyen L."/>
            <person name="Ongeri F."/>
            <person name="Osuji N."/>
            <person name="Pu L.-L."/>
            <person name="Puazo M."/>
            <person name="Qu C."/>
            <person name="Quiroz J."/>
            <person name="Raj R."/>
            <person name="Weissenberger G."/>
            <person name="Xin Y."/>
            <person name="Zou X."/>
            <person name="Han Y."/>
            <person name="Richards S."/>
            <person name="Worley K."/>
            <person name="Muzny D."/>
            <person name="Gibbs R."/>
        </authorList>
    </citation>
    <scope>NUCLEOTIDE SEQUENCE</scope>
    <source>
        <strain evidence="15">Sampled in the wild</strain>
    </source>
</reference>
<evidence type="ECO:0000313" key="16">
    <source>
        <dbReference type="Proteomes" id="UP000792457"/>
    </source>
</evidence>
<keyword evidence="9" id="KW-1015">Disulfide bond</keyword>
<dbReference type="InterPro" id="IPR000033">
    <property type="entry name" value="LDLR_classB_rpt"/>
</dbReference>
<keyword evidence="7" id="KW-1133">Transmembrane helix</keyword>
<dbReference type="Gene3D" id="2.10.25.10">
    <property type="entry name" value="Laminin"/>
    <property type="match status" value="2"/>
</dbReference>
<dbReference type="OrthoDB" id="9990982at2759"/>
<comment type="subcellular location">
    <subcellularLocation>
        <location evidence="1">Membrane</location>
        <topology evidence="1">Single-pass membrane protein</topology>
    </subcellularLocation>
</comment>
<dbReference type="GO" id="GO:0005886">
    <property type="term" value="C:plasma membrane"/>
    <property type="evidence" value="ECO:0007669"/>
    <property type="project" value="TreeGrafter"/>
</dbReference>
<keyword evidence="5" id="KW-0677">Repeat</keyword>
<dbReference type="PROSITE" id="PS50068">
    <property type="entry name" value="LDLRA_2"/>
    <property type="match status" value="1"/>
</dbReference>
<keyword evidence="3" id="KW-0254">Endocytosis</keyword>
<reference evidence="15" key="2">
    <citation type="submission" date="2017-10" db="EMBL/GenBank/DDBJ databases">
        <title>Ladona fulva Genome sequencing and assembly.</title>
        <authorList>
            <person name="Murali S."/>
            <person name="Richards S."/>
            <person name="Bandaranaike D."/>
            <person name="Bellair M."/>
            <person name="Blankenburg K."/>
            <person name="Chao H."/>
            <person name="Dinh H."/>
            <person name="Doddapaneni H."/>
            <person name="Dugan-Rocha S."/>
            <person name="Elkadiri S."/>
            <person name="Gnanaolivu R."/>
            <person name="Hernandez B."/>
            <person name="Skinner E."/>
            <person name="Javaid M."/>
            <person name="Lee S."/>
            <person name="Li M."/>
            <person name="Ming W."/>
            <person name="Munidasa M."/>
            <person name="Muniz J."/>
            <person name="Nguyen L."/>
            <person name="Hughes D."/>
            <person name="Osuji N."/>
            <person name="Pu L.-L."/>
            <person name="Puazo M."/>
            <person name="Qu C."/>
            <person name="Quiroz J."/>
            <person name="Raj R."/>
            <person name="Weissenberger G."/>
            <person name="Xin Y."/>
            <person name="Zou X."/>
            <person name="Han Y."/>
            <person name="Worley K."/>
            <person name="Muzny D."/>
            <person name="Gibbs R."/>
        </authorList>
    </citation>
    <scope>NUCLEOTIDE SEQUENCE</scope>
    <source>
        <strain evidence="15">Sampled in the wild</strain>
    </source>
</reference>
<name>A0A8K0KG78_LADFU</name>
<dbReference type="Pfam" id="PF00057">
    <property type="entry name" value="Ldl_recept_a"/>
    <property type="match status" value="1"/>
</dbReference>
<sequence length="298" mass="33172">MKPMSVRRRYKVVLLKSGEGCRKPGGAECKGKECSQPKSTVIPTPECEYPSRLCDNNTLCIPVMALCDDKEDCKDGSDEGLRCGESLCQRSKDCSHFCSNAPEGFICHCPKGLNLGNDKLTCSDAHPCLQWGTCSQECIQIKNHHKCACFANYTLQADHFTCRSNDPSVPFVIFSNRHELRSVDLRTIQVKALISSLKNTIALDFYHTPTANIIYWTDVIDDKIYQGTLIALINIEVVVQTGLATAEGLAVDWIGENLYWVESNLDQIEVARLNGSFRRTLVAGDMESPRAIALDPRF</sequence>
<dbReference type="InterPro" id="IPR023415">
    <property type="entry name" value="LDLR_class-A_CS"/>
</dbReference>
<dbReference type="Pfam" id="PF14670">
    <property type="entry name" value="FXa_inhibition"/>
    <property type="match status" value="1"/>
</dbReference>
<evidence type="ECO:0000313" key="15">
    <source>
        <dbReference type="EMBL" id="KAG8233639.1"/>
    </source>
</evidence>
<dbReference type="InterPro" id="IPR036055">
    <property type="entry name" value="LDL_receptor-like_sf"/>
</dbReference>
<evidence type="ECO:0000256" key="5">
    <source>
        <dbReference type="ARBA" id="ARBA00022737"/>
    </source>
</evidence>
<comment type="caution">
    <text evidence="12">Lacks conserved residue(s) required for the propagation of feature annotation.</text>
</comment>
<organism evidence="15 16">
    <name type="scientific">Ladona fulva</name>
    <name type="common">Scarce chaser dragonfly</name>
    <name type="synonym">Libellula fulva</name>
    <dbReference type="NCBI Taxonomy" id="123851"/>
    <lineage>
        <taxon>Eukaryota</taxon>
        <taxon>Metazoa</taxon>
        <taxon>Ecdysozoa</taxon>
        <taxon>Arthropoda</taxon>
        <taxon>Hexapoda</taxon>
        <taxon>Insecta</taxon>
        <taxon>Pterygota</taxon>
        <taxon>Palaeoptera</taxon>
        <taxon>Odonata</taxon>
        <taxon>Epiprocta</taxon>
        <taxon>Anisoptera</taxon>
        <taxon>Libelluloidea</taxon>
        <taxon>Libellulidae</taxon>
        <taxon>Ladona</taxon>
    </lineage>
</organism>
<feature type="repeat" description="LDL-receptor class B" evidence="13">
    <location>
        <begin position="212"/>
        <end position="255"/>
    </location>
</feature>
<dbReference type="GO" id="GO:0005041">
    <property type="term" value="F:low-density lipoprotein particle receptor activity"/>
    <property type="evidence" value="ECO:0007669"/>
    <property type="project" value="TreeGrafter"/>
</dbReference>
<evidence type="ECO:0000256" key="6">
    <source>
        <dbReference type="ARBA" id="ARBA00022837"/>
    </source>
</evidence>
<dbReference type="SUPFAM" id="SSF57424">
    <property type="entry name" value="LDL receptor-like module"/>
    <property type="match status" value="1"/>
</dbReference>
<dbReference type="Pfam" id="PF00058">
    <property type="entry name" value="Ldl_recept_b"/>
    <property type="match status" value="1"/>
</dbReference>
<dbReference type="Gene3D" id="2.120.10.30">
    <property type="entry name" value="TolB, C-terminal domain"/>
    <property type="match status" value="1"/>
</dbReference>
<dbReference type="AlphaFoldDB" id="A0A8K0KG78"/>
<evidence type="ECO:0000256" key="11">
    <source>
        <dbReference type="ARBA" id="ARBA00023180"/>
    </source>
</evidence>
<feature type="domain" description="EGF-like" evidence="14">
    <location>
        <begin position="46"/>
        <end position="84"/>
    </location>
</feature>
<feature type="domain" description="EGF-like" evidence="14">
    <location>
        <begin position="127"/>
        <end position="163"/>
    </location>
</feature>
<evidence type="ECO:0000256" key="2">
    <source>
        <dbReference type="ARBA" id="ARBA00022536"/>
    </source>
</evidence>
<keyword evidence="16" id="KW-1185">Reference proteome</keyword>